<evidence type="ECO:0000256" key="1">
    <source>
        <dbReference type="ARBA" id="ARBA00004651"/>
    </source>
</evidence>
<keyword evidence="4 7" id="KW-0812">Transmembrane</keyword>
<feature type="transmembrane region" description="Helical" evidence="7">
    <location>
        <begin position="142"/>
        <end position="160"/>
    </location>
</feature>
<dbReference type="Pfam" id="PF02417">
    <property type="entry name" value="Chromate_transp"/>
    <property type="match status" value="1"/>
</dbReference>
<accession>A0A1F2PIG1</accession>
<dbReference type="GO" id="GO:0015109">
    <property type="term" value="F:chromate transmembrane transporter activity"/>
    <property type="evidence" value="ECO:0007669"/>
    <property type="project" value="InterPro"/>
</dbReference>
<feature type="transmembrane region" description="Helical" evidence="7">
    <location>
        <begin position="81"/>
        <end position="105"/>
    </location>
</feature>
<gene>
    <name evidence="8" type="primary">chrA_1</name>
    <name evidence="8" type="ORF">ACWI_17030</name>
</gene>
<name>A0A1F2PIG1_9FIRM</name>
<dbReference type="EMBL" id="LKEU01000027">
    <property type="protein sequence ID" value="OFV71117.1"/>
    <property type="molecule type" value="Genomic_DNA"/>
</dbReference>
<keyword evidence="3" id="KW-1003">Cell membrane</keyword>
<dbReference type="AlphaFoldDB" id="A0A1F2PIG1"/>
<keyword evidence="6 7" id="KW-0472">Membrane</keyword>
<dbReference type="InterPro" id="IPR003370">
    <property type="entry name" value="Chromate_transpt"/>
</dbReference>
<evidence type="ECO:0000256" key="6">
    <source>
        <dbReference type="ARBA" id="ARBA00023136"/>
    </source>
</evidence>
<sequence>MGISTNQKEKLQTLFITFFKIGLFTFGGGYAMIPLIEYETVERHRWIKSEDILDIFAIAEATPGVIAINTATFVGYKVAGFWGSLLATLGVVIPSFTIISVIALFFQEFQSLEWVGYAFKGIRAGVIVLILGAVVKMGKKGEYTPLTVLILMLAFCLASFTDINVIYLLLGGAVSGLLYQVWLNRKQAHDKRDEVKK</sequence>
<keyword evidence="5 7" id="KW-1133">Transmembrane helix</keyword>
<dbReference type="STRING" id="52694.ACWI_17030"/>
<dbReference type="InterPro" id="IPR052518">
    <property type="entry name" value="CHR_Transporter"/>
</dbReference>
<evidence type="ECO:0000256" key="3">
    <source>
        <dbReference type="ARBA" id="ARBA00022475"/>
    </source>
</evidence>
<evidence type="ECO:0000256" key="7">
    <source>
        <dbReference type="SAM" id="Phobius"/>
    </source>
</evidence>
<dbReference type="RefSeq" id="WP_070370996.1">
    <property type="nucleotide sequence ID" value="NZ_LKEU01000027.1"/>
</dbReference>
<dbReference type="OrthoDB" id="9788907at2"/>
<protein>
    <submittedName>
        <fullName evidence="8">Chromate transport protein</fullName>
    </submittedName>
</protein>
<dbReference type="PANTHER" id="PTHR43663:SF1">
    <property type="entry name" value="CHROMATE TRANSPORTER"/>
    <property type="match status" value="1"/>
</dbReference>
<dbReference type="Proteomes" id="UP000176244">
    <property type="component" value="Unassembled WGS sequence"/>
</dbReference>
<reference evidence="8 9" key="1">
    <citation type="submission" date="2015-09" db="EMBL/GenBank/DDBJ databases">
        <title>Genome sequence of Acetobacterium wieringae DSM 1911.</title>
        <authorList>
            <person name="Poehlein A."/>
            <person name="Bengelsdorf F.R."/>
            <person name="Schiel-Bengelsdorf B."/>
            <person name="Duerre P."/>
            <person name="Daniel R."/>
        </authorList>
    </citation>
    <scope>NUCLEOTIDE SEQUENCE [LARGE SCALE GENOMIC DNA]</scope>
    <source>
        <strain evidence="8 9">DSM 1911</strain>
    </source>
</reference>
<feature type="transmembrane region" description="Helical" evidence="7">
    <location>
        <begin position="12"/>
        <end position="33"/>
    </location>
</feature>
<proteinExistence type="inferred from homology"/>
<evidence type="ECO:0000256" key="5">
    <source>
        <dbReference type="ARBA" id="ARBA00022989"/>
    </source>
</evidence>
<evidence type="ECO:0000313" key="9">
    <source>
        <dbReference type="Proteomes" id="UP000176244"/>
    </source>
</evidence>
<comment type="similarity">
    <text evidence="2">Belongs to the chromate ion transporter (CHR) (TC 2.A.51) family.</text>
</comment>
<feature type="transmembrane region" description="Helical" evidence="7">
    <location>
        <begin position="53"/>
        <end position="74"/>
    </location>
</feature>
<evidence type="ECO:0000256" key="4">
    <source>
        <dbReference type="ARBA" id="ARBA00022692"/>
    </source>
</evidence>
<evidence type="ECO:0000313" key="8">
    <source>
        <dbReference type="EMBL" id="OFV71117.1"/>
    </source>
</evidence>
<comment type="caution">
    <text evidence="8">The sequence shown here is derived from an EMBL/GenBank/DDBJ whole genome shotgun (WGS) entry which is preliminary data.</text>
</comment>
<dbReference type="GO" id="GO:0005886">
    <property type="term" value="C:plasma membrane"/>
    <property type="evidence" value="ECO:0007669"/>
    <property type="project" value="UniProtKB-SubCell"/>
</dbReference>
<organism evidence="8 9">
    <name type="scientific">Acetobacterium wieringae</name>
    <dbReference type="NCBI Taxonomy" id="52694"/>
    <lineage>
        <taxon>Bacteria</taxon>
        <taxon>Bacillati</taxon>
        <taxon>Bacillota</taxon>
        <taxon>Clostridia</taxon>
        <taxon>Eubacteriales</taxon>
        <taxon>Eubacteriaceae</taxon>
        <taxon>Acetobacterium</taxon>
    </lineage>
</organism>
<evidence type="ECO:0000256" key="2">
    <source>
        <dbReference type="ARBA" id="ARBA00005262"/>
    </source>
</evidence>
<dbReference type="PANTHER" id="PTHR43663">
    <property type="entry name" value="CHROMATE TRANSPORT PROTEIN-RELATED"/>
    <property type="match status" value="1"/>
</dbReference>
<feature type="transmembrane region" description="Helical" evidence="7">
    <location>
        <begin position="117"/>
        <end position="135"/>
    </location>
</feature>
<comment type="subcellular location">
    <subcellularLocation>
        <location evidence="1">Cell membrane</location>
        <topology evidence="1">Multi-pass membrane protein</topology>
    </subcellularLocation>
</comment>